<gene>
    <name evidence="1" type="ORF">JW744_03745</name>
</gene>
<sequence length="228" mass="26355">MILSPDTNIFISAYLGKEETERIKSTLLIENDFKQAKSVLVSSVKHEFYDLVDTFHTTIEAMLLYLNSKKSLDKAISLLPETNFIDKNQLKKGLKLLDLSVQDIDTDLKKRESFATNINKKLSEIKGDFALIARTYFMKDQLPDSQVNQCIEVIEEGCKQINQKYGKVIHHPDNEHWIRTALTNKKEETKFVTTDYFGLKNSNYIQVAKEIEMMINNKLGTLFSFLFK</sequence>
<reference evidence="1" key="1">
    <citation type="submission" date="2021-01" db="EMBL/GenBank/DDBJ databases">
        <title>Active Sulfur Cycling in an Early Earth Analoge.</title>
        <authorList>
            <person name="Hahn C.R."/>
            <person name="Youssef N.H."/>
            <person name="Elshahed M."/>
        </authorList>
    </citation>
    <scope>NUCLEOTIDE SEQUENCE</scope>
    <source>
        <strain evidence="1">Zod_Metabat.1151</strain>
    </source>
</reference>
<comment type="caution">
    <text evidence="1">The sequence shown here is derived from an EMBL/GenBank/DDBJ whole genome shotgun (WGS) entry which is preliminary data.</text>
</comment>
<organism evidence="1 2">
    <name type="scientific">Candidatus Iainarchaeum sp</name>
    <dbReference type="NCBI Taxonomy" id="3101447"/>
    <lineage>
        <taxon>Archaea</taxon>
        <taxon>Candidatus Iainarchaeota</taxon>
        <taxon>Candidatus Iainarchaeia</taxon>
        <taxon>Candidatus Iainarchaeales</taxon>
        <taxon>Candidatus Iainarchaeaceae</taxon>
        <taxon>Candidatus Iainarchaeum</taxon>
    </lineage>
</organism>
<dbReference type="Proteomes" id="UP000809243">
    <property type="component" value="Unassembled WGS sequence"/>
</dbReference>
<evidence type="ECO:0000313" key="2">
    <source>
        <dbReference type="Proteomes" id="UP000809243"/>
    </source>
</evidence>
<accession>A0A938YRG7</accession>
<evidence type="ECO:0000313" key="1">
    <source>
        <dbReference type="EMBL" id="MBN2067555.1"/>
    </source>
</evidence>
<protein>
    <submittedName>
        <fullName evidence="1">Uncharacterized protein</fullName>
    </submittedName>
</protein>
<name>A0A938YRG7_9ARCH</name>
<dbReference type="AlphaFoldDB" id="A0A938YRG7"/>
<dbReference type="EMBL" id="JAFGDB010000062">
    <property type="protein sequence ID" value="MBN2067555.1"/>
    <property type="molecule type" value="Genomic_DNA"/>
</dbReference>
<proteinExistence type="predicted"/>